<accession>A0A067QQV4</accession>
<dbReference type="Proteomes" id="UP000027265">
    <property type="component" value="Unassembled WGS sequence"/>
</dbReference>
<sequence length="494" mass="54450">MASESDAESTATRSTLFASISVTSASSVETMKPVNFSFLPQQKAGLPSWTTLVASDSEPSDKEADELEMESDSELRSAKLSRKKQLSGSAKQTPTKLKKSPLIQAISPVKLATELPVTGSLTPHRPQTSHPTPPKSANPGGKPKIILDAVEIVTSPRSMRKALPFSSAREGEDRSKPSSSRPLDFLVHTATEQISLHLNDSRRSSTPTNTVLASRAGEAKKDQDDQHISAIGRQFIPAHRTTVQPQRPQNGRRTRGQQQETVRGDEFAKAMDVMLDTKEAPISWGFELEKGRAAERRLRVNLRFIARDLRENPTRDGSSTGPGFIQCDPSRTVTFVERLEEMFGPGDVRRGSRRKDAVATKRMRNDSLLKRPKTPVSEASRSVTPQLDPSRPTSPPPTIRQRTKRARSPDVVADSEDEARSSKPKKSRLGEENRQQTSLADESKAAQIAERISKVVKGKTATTPEDLQNLRDELDNFDPIKGRLDAETLKDSLE</sequence>
<organism evidence="2 3">
    <name type="scientific">Jaapia argillacea MUCL 33604</name>
    <dbReference type="NCBI Taxonomy" id="933084"/>
    <lineage>
        <taxon>Eukaryota</taxon>
        <taxon>Fungi</taxon>
        <taxon>Dikarya</taxon>
        <taxon>Basidiomycota</taxon>
        <taxon>Agaricomycotina</taxon>
        <taxon>Agaricomycetes</taxon>
        <taxon>Agaricomycetidae</taxon>
        <taxon>Jaapiales</taxon>
        <taxon>Jaapiaceae</taxon>
        <taxon>Jaapia</taxon>
    </lineage>
</organism>
<evidence type="ECO:0000313" key="2">
    <source>
        <dbReference type="EMBL" id="KDQ65051.1"/>
    </source>
</evidence>
<feature type="compositionally biased region" description="Polar residues" evidence="1">
    <location>
        <begin position="377"/>
        <end position="387"/>
    </location>
</feature>
<feature type="region of interest" description="Disordered" evidence="1">
    <location>
        <begin position="50"/>
        <end position="184"/>
    </location>
</feature>
<dbReference type="EMBL" id="KL197709">
    <property type="protein sequence ID" value="KDQ65051.1"/>
    <property type="molecule type" value="Genomic_DNA"/>
</dbReference>
<evidence type="ECO:0000256" key="1">
    <source>
        <dbReference type="SAM" id="MobiDB-lite"/>
    </source>
</evidence>
<reference evidence="3" key="1">
    <citation type="journal article" date="2014" name="Proc. Natl. Acad. Sci. U.S.A.">
        <title>Extensive sampling of basidiomycete genomes demonstrates inadequacy of the white-rot/brown-rot paradigm for wood decay fungi.</title>
        <authorList>
            <person name="Riley R."/>
            <person name="Salamov A.A."/>
            <person name="Brown D.W."/>
            <person name="Nagy L.G."/>
            <person name="Floudas D."/>
            <person name="Held B.W."/>
            <person name="Levasseur A."/>
            <person name="Lombard V."/>
            <person name="Morin E."/>
            <person name="Otillar R."/>
            <person name="Lindquist E.A."/>
            <person name="Sun H."/>
            <person name="LaButti K.M."/>
            <person name="Schmutz J."/>
            <person name="Jabbour D."/>
            <person name="Luo H."/>
            <person name="Baker S.E."/>
            <person name="Pisabarro A.G."/>
            <person name="Walton J.D."/>
            <person name="Blanchette R.A."/>
            <person name="Henrissat B."/>
            <person name="Martin F."/>
            <person name="Cullen D."/>
            <person name="Hibbett D.S."/>
            <person name="Grigoriev I.V."/>
        </authorList>
    </citation>
    <scope>NUCLEOTIDE SEQUENCE [LARGE SCALE GENOMIC DNA]</scope>
    <source>
        <strain evidence="3">MUCL 33604</strain>
    </source>
</reference>
<feature type="compositionally biased region" description="Basic and acidic residues" evidence="1">
    <location>
        <begin position="345"/>
        <end position="369"/>
    </location>
</feature>
<dbReference type="HOGENOM" id="CLU_552142_0_0_1"/>
<gene>
    <name evidence="2" type="ORF">JAAARDRAFT_75427</name>
</gene>
<protein>
    <submittedName>
        <fullName evidence="2">Uncharacterized protein</fullName>
    </submittedName>
</protein>
<proteinExistence type="predicted"/>
<feature type="compositionally biased region" description="Acidic residues" evidence="1">
    <location>
        <begin position="63"/>
        <end position="72"/>
    </location>
</feature>
<evidence type="ECO:0000313" key="3">
    <source>
        <dbReference type="Proteomes" id="UP000027265"/>
    </source>
</evidence>
<dbReference type="AlphaFoldDB" id="A0A067QQV4"/>
<keyword evidence="3" id="KW-1185">Reference proteome</keyword>
<feature type="compositionally biased region" description="Polar residues" evidence="1">
    <location>
        <begin position="119"/>
        <end position="130"/>
    </location>
</feature>
<feature type="compositionally biased region" description="Polar residues" evidence="1">
    <location>
        <begin position="86"/>
        <end position="95"/>
    </location>
</feature>
<feature type="region of interest" description="Disordered" evidence="1">
    <location>
        <begin position="236"/>
        <end position="261"/>
    </location>
</feature>
<feature type="region of interest" description="Disordered" evidence="1">
    <location>
        <begin position="345"/>
        <end position="445"/>
    </location>
</feature>
<dbReference type="InParanoid" id="A0A067QQV4"/>
<name>A0A067QQV4_9AGAM</name>